<dbReference type="Proteomes" id="UP000253209">
    <property type="component" value="Unassembled WGS sequence"/>
</dbReference>
<keyword evidence="3" id="KW-1185">Reference proteome</keyword>
<feature type="signal peptide" evidence="1">
    <location>
        <begin position="1"/>
        <end position="21"/>
    </location>
</feature>
<dbReference type="OrthoDB" id="663842at2"/>
<evidence type="ECO:0000313" key="2">
    <source>
        <dbReference type="EMBL" id="RCH55612.1"/>
    </source>
</evidence>
<comment type="caution">
    <text evidence="2">The sequence shown here is derived from an EMBL/GenBank/DDBJ whole genome shotgun (WGS) entry which is preliminary data.</text>
</comment>
<proteinExistence type="predicted"/>
<evidence type="ECO:0000313" key="3">
    <source>
        <dbReference type="Proteomes" id="UP000253209"/>
    </source>
</evidence>
<organism evidence="2 3">
    <name type="scientific">Mucilaginibacter hurinus</name>
    <dbReference type="NCBI Taxonomy" id="2201324"/>
    <lineage>
        <taxon>Bacteria</taxon>
        <taxon>Pseudomonadati</taxon>
        <taxon>Bacteroidota</taxon>
        <taxon>Sphingobacteriia</taxon>
        <taxon>Sphingobacteriales</taxon>
        <taxon>Sphingobacteriaceae</taxon>
        <taxon>Mucilaginibacter</taxon>
    </lineage>
</organism>
<gene>
    <name evidence="2" type="ORF">DJ568_06890</name>
</gene>
<keyword evidence="1" id="KW-0732">Signal</keyword>
<protein>
    <submittedName>
        <fullName evidence="2">Uncharacterized protein</fullName>
    </submittedName>
</protein>
<evidence type="ECO:0000256" key="1">
    <source>
        <dbReference type="SAM" id="SignalP"/>
    </source>
</evidence>
<reference evidence="2 3" key="1">
    <citation type="submission" date="2018-05" db="EMBL/GenBank/DDBJ databases">
        <title>Mucilaginibacter hurinus sp. nov., isolated from briquette warehouse soil.</title>
        <authorList>
            <person name="Choi L."/>
        </authorList>
    </citation>
    <scope>NUCLEOTIDE SEQUENCE [LARGE SCALE GENOMIC DNA]</scope>
    <source>
        <strain evidence="2 3">ZR32</strain>
    </source>
</reference>
<dbReference type="AlphaFoldDB" id="A0A367GQ81"/>
<sequence length="179" mass="20385">MRRFIILAFIAMLPFTKNAVANDVDPVVIRQHLITALKSSKTTDSLFNRLDAIKNKTGLVTGYIATLQALKAIHAWNPYNKIKHLNRSEKSYRAAVAADPTNIEVRFMRFSVEHNVPGFLGYNKNLANDRQEIITQLKKKNYAHNDHAFVSTVVKFLLESKRCTPAENEYLTKLLANLK</sequence>
<name>A0A367GQ81_9SPHI</name>
<dbReference type="RefSeq" id="WP_114004527.1">
    <property type="nucleotide sequence ID" value="NZ_QGDC01000003.1"/>
</dbReference>
<accession>A0A367GQ81</accession>
<feature type="chain" id="PRO_5017041115" evidence="1">
    <location>
        <begin position="22"/>
        <end position="179"/>
    </location>
</feature>
<dbReference type="EMBL" id="QGDC01000003">
    <property type="protein sequence ID" value="RCH55612.1"/>
    <property type="molecule type" value="Genomic_DNA"/>
</dbReference>